<evidence type="ECO:0000256" key="3">
    <source>
        <dbReference type="ARBA" id="ARBA00023159"/>
    </source>
</evidence>
<dbReference type="Proteomes" id="UP000541955">
    <property type="component" value="Unassembled WGS sequence"/>
</dbReference>
<evidence type="ECO:0000313" key="10">
    <source>
        <dbReference type="Proteomes" id="UP000541955"/>
    </source>
</evidence>
<dbReference type="GO" id="GO:0003677">
    <property type="term" value="F:DNA binding"/>
    <property type="evidence" value="ECO:0007669"/>
    <property type="project" value="UniProtKB-KW"/>
</dbReference>
<dbReference type="Proteomes" id="UP000553016">
    <property type="component" value="Unassembled WGS sequence"/>
</dbReference>
<comment type="caution">
    <text evidence="6">The sequence shown here is derived from an EMBL/GenBank/DDBJ whole genome shotgun (WGS) entry which is preliminary data.</text>
</comment>
<dbReference type="RefSeq" id="WP_185429270.1">
    <property type="nucleotide sequence ID" value="NZ_JAARRW010000002.1"/>
</dbReference>
<evidence type="ECO:0000313" key="12">
    <source>
        <dbReference type="Proteomes" id="UP000550367"/>
    </source>
</evidence>
<evidence type="ECO:0000313" key="8">
    <source>
        <dbReference type="EMBL" id="MBC2240320.1"/>
    </source>
</evidence>
<evidence type="ECO:0000259" key="5">
    <source>
        <dbReference type="Pfam" id="PF13545"/>
    </source>
</evidence>
<proteinExistence type="predicted"/>
<feature type="domain" description="HTH crp-type" evidence="5">
    <location>
        <begin position="150"/>
        <end position="222"/>
    </location>
</feature>
<dbReference type="GO" id="GO:0006355">
    <property type="term" value="P:regulation of DNA-templated transcription"/>
    <property type="evidence" value="ECO:0007669"/>
    <property type="project" value="InterPro"/>
</dbReference>
<evidence type="ECO:0000313" key="6">
    <source>
        <dbReference type="EMBL" id="MBC1561853.1"/>
    </source>
</evidence>
<dbReference type="SUPFAM" id="SSF46785">
    <property type="entry name" value="Winged helix' DNA-binding domain"/>
    <property type="match status" value="1"/>
</dbReference>
<accession>A0A7X1CF00</accession>
<reference evidence="10 11" key="1">
    <citation type="submission" date="2020-03" db="EMBL/GenBank/DDBJ databases">
        <title>Soil Listeria distribution.</title>
        <authorList>
            <person name="Liao J."/>
            <person name="Wiedmann M."/>
        </authorList>
    </citation>
    <scope>NUCLEOTIDE SEQUENCE [LARGE SCALE GENOMIC DNA]</scope>
    <source>
        <strain evidence="8 13">FSL L7-0149</strain>
        <strain evidence="9 12">FSL L7-0153</strain>
        <strain evidence="7 11">FSL L7-1017</strain>
        <strain evidence="6 10">FSL L7-1387</strain>
    </source>
</reference>
<evidence type="ECO:0000256" key="4">
    <source>
        <dbReference type="ARBA" id="ARBA00023163"/>
    </source>
</evidence>
<dbReference type="Pfam" id="PF13545">
    <property type="entry name" value="HTH_Crp_2"/>
    <property type="match status" value="1"/>
</dbReference>
<dbReference type="EMBL" id="JAARUV010000003">
    <property type="protein sequence ID" value="MBC1779368.1"/>
    <property type="molecule type" value="Genomic_DNA"/>
</dbReference>
<name>A0A7X1CF00_9LIST</name>
<evidence type="ECO:0000313" key="13">
    <source>
        <dbReference type="Proteomes" id="UP000553016"/>
    </source>
</evidence>
<keyword evidence="1" id="KW-0805">Transcription regulation</keyword>
<dbReference type="AlphaFoldDB" id="A0A7X1CF00"/>
<gene>
    <name evidence="6" type="ORF">HB902_07190</name>
    <name evidence="7" type="ORF">HCA46_11005</name>
    <name evidence="9" type="ORF">HCB25_11425</name>
    <name evidence="8" type="ORF">HCB35_07515</name>
</gene>
<dbReference type="InterPro" id="IPR036390">
    <property type="entry name" value="WH_DNA-bd_sf"/>
</dbReference>
<evidence type="ECO:0000313" key="11">
    <source>
        <dbReference type="Proteomes" id="UP000547643"/>
    </source>
</evidence>
<evidence type="ECO:0000313" key="9">
    <source>
        <dbReference type="EMBL" id="MBC2244680.1"/>
    </source>
</evidence>
<dbReference type="Proteomes" id="UP000547643">
    <property type="component" value="Unassembled WGS sequence"/>
</dbReference>
<evidence type="ECO:0000313" key="7">
    <source>
        <dbReference type="EMBL" id="MBC1779368.1"/>
    </source>
</evidence>
<dbReference type="InterPro" id="IPR012318">
    <property type="entry name" value="HTH_CRP"/>
</dbReference>
<evidence type="ECO:0000256" key="2">
    <source>
        <dbReference type="ARBA" id="ARBA00023125"/>
    </source>
</evidence>
<evidence type="ECO:0000256" key="1">
    <source>
        <dbReference type="ARBA" id="ARBA00023015"/>
    </source>
</evidence>
<dbReference type="InterPro" id="IPR014710">
    <property type="entry name" value="RmlC-like_jellyroll"/>
</dbReference>
<sequence>MYDKSYVKQFSSYSNLIALMQRYSDFQESTVDMQMAASEVFFENTIRTNCYVLKSGYVQITDVSRYGDSYLMIGAPGKIISLPIYNAELPQLIEIKALTDVVITRVDFDFLKKVLQLEDPHNYVTINYLSDLRKMLYHEVTQNTAVVRIRIIKFLIYLADSLGMRAGDHMVWLPHFLTYEVLAEFAHCSKPHAVTILKELRGKRIIDTHRGQWAVLDIRELQGLLDE</sequence>
<dbReference type="EMBL" id="JAARZA010000003">
    <property type="protein sequence ID" value="MBC2240320.1"/>
    <property type="molecule type" value="Genomic_DNA"/>
</dbReference>
<dbReference type="Gene3D" id="2.60.120.10">
    <property type="entry name" value="Jelly Rolls"/>
    <property type="match status" value="1"/>
</dbReference>
<dbReference type="InterPro" id="IPR018490">
    <property type="entry name" value="cNMP-bd_dom_sf"/>
</dbReference>
<keyword evidence="4" id="KW-0804">Transcription</keyword>
<protein>
    <submittedName>
        <fullName evidence="6">Crp/Fnr family transcriptional regulator</fullName>
    </submittedName>
</protein>
<organism evidence="6 10">
    <name type="scientific">Listeria booriae</name>
    <dbReference type="NCBI Taxonomy" id="1552123"/>
    <lineage>
        <taxon>Bacteria</taxon>
        <taxon>Bacillati</taxon>
        <taxon>Bacillota</taxon>
        <taxon>Bacilli</taxon>
        <taxon>Bacillales</taxon>
        <taxon>Listeriaceae</taxon>
        <taxon>Listeria</taxon>
    </lineage>
</organism>
<dbReference type="EMBL" id="JAARRW010000002">
    <property type="protein sequence ID" value="MBC1561853.1"/>
    <property type="molecule type" value="Genomic_DNA"/>
</dbReference>
<dbReference type="EMBL" id="JAARYY010000006">
    <property type="protein sequence ID" value="MBC2244680.1"/>
    <property type="molecule type" value="Genomic_DNA"/>
</dbReference>
<keyword evidence="2" id="KW-0238">DNA-binding</keyword>
<dbReference type="Proteomes" id="UP000550367">
    <property type="component" value="Unassembled WGS sequence"/>
</dbReference>
<dbReference type="SUPFAM" id="SSF51206">
    <property type="entry name" value="cAMP-binding domain-like"/>
    <property type="match status" value="1"/>
</dbReference>
<keyword evidence="3" id="KW-0010">Activator</keyword>